<dbReference type="Proteomes" id="UP000236728">
    <property type="component" value="Unassembled WGS sequence"/>
</dbReference>
<keyword evidence="2" id="KW-1133">Transmembrane helix</keyword>
<reference evidence="3 4" key="1">
    <citation type="submission" date="2016-10" db="EMBL/GenBank/DDBJ databases">
        <authorList>
            <person name="de Groot N.N."/>
        </authorList>
    </citation>
    <scope>NUCLEOTIDE SEQUENCE [LARGE SCALE GENOMIC DNA]</scope>
    <source>
        <strain evidence="3 4">DSM 22489</strain>
    </source>
</reference>
<keyword evidence="2" id="KW-0812">Transmembrane</keyword>
<dbReference type="AlphaFoldDB" id="A0A1H5UQQ4"/>
<evidence type="ECO:0000313" key="3">
    <source>
        <dbReference type="EMBL" id="SEF77359.1"/>
    </source>
</evidence>
<keyword evidence="2" id="KW-0472">Membrane</keyword>
<evidence type="ECO:0008006" key="5">
    <source>
        <dbReference type="Google" id="ProtNLM"/>
    </source>
</evidence>
<name>A0A1H5UQQ4_9BACT</name>
<dbReference type="EMBL" id="FNVA01000001">
    <property type="protein sequence ID" value="SEF77359.1"/>
    <property type="molecule type" value="Genomic_DNA"/>
</dbReference>
<organism evidence="3 4">
    <name type="scientific">Bryocella elongata</name>
    <dbReference type="NCBI Taxonomy" id="863522"/>
    <lineage>
        <taxon>Bacteria</taxon>
        <taxon>Pseudomonadati</taxon>
        <taxon>Acidobacteriota</taxon>
        <taxon>Terriglobia</taxon>
        <taxon>Terriglobales</taxon>
        <taxon>Acidobacteriaceae</taxon>
        <taxon>Bryocella</taxon>
    </lineage>
</organism>
<accession>A0A1H5UQQ4</accession>
<feature type="transmembrane region" description="Helical" evidence="2">
    <location>
        <begin position="206"/>
        <end position="229"/>
    </location>
</feature>
<feature type="region of interest" description="Disordered" evidence="1">
    <location>
        <begin position="126"/>
        <end position="180"/>
    </location>
</feature>
<keyword evidence="4" id="KW-1185">Reference proteome</keyword>
<evidence type="ECO:0000313" key="4">
    <source>
        <dbReference type="Proteomes" id="UP000236728"/>
    </source>
</evidence>
<proteinExistence type="predicted"/>
<feature type="compositionally biased region" description="Low complexity" evidence="1">
    <location>
        <begin position="132"/>
        <end position="143"/>
    </location>
</feature>
<protein>
    <recommendedName>
        <fullName evidence="5">Adenylate cyclase</fullName>
    </recommendedName>
</protein>
<evidence type="ECO:0000256" key="1">
    <source>
        <dbReference type="SAM" id="MobiDB-lite"/>
    </source>
</evidence>
<gene>
    <name evidence="3" type="ORF">SAMN05421819_1140</name>
</gene>
<evidence type="ECO:0000256" key="2">
    <source>
        <dbReference type="SAM" id="Phobius"/>
    </source>
</evidence>
<sequence length="491" mass="54033">MTIEHSTGRIALSADETETVRLELQRVLASPLFQASKRCHDFLKYIVINTLDGELNSLSERFLGAELFGRRIDYDTKSDSIVRVRANDVRRRLTEYYADQRSSPAVVINLCSGSYIPEFHWPQQEDSQQNEASSLASGSSSSLTNAPNGSALHLSNDRDVDPPASGVQEPSEGYSRGGDNSVPGFINEAASSALVKSAHVGISRRAVAAGSIVAGLLILAFAVSCFTLWQELRVTRQSLYPWRNSPAVAGLWGTFLGDQRDTDLVLTDSSFSLVEALTNKSFNLNDYLGHSYMGHFQDHDPEMAAALSRISNWGLGSSGEFEVAQRMLALDPTRQKLHFFLARKYQPDLIRRDNVILMGSPYGNPWSELFESRMNFTFDPKDPARILNRSPKAGESATYAFDVSGSFGFCIIAYLPTPDHSGSALLIQGTSGEPTEAGVDFLLSEAKLAAFQQSLGVSKLPYFELLLKTSWIKGTPIASNIVAYRTYPEKQ</sequence>